<dbReference type="Proteomes" id="UP000028667">
    <property type="component" value="Segment"/>
</dbReference>
<reference evidence="1 2" key="1">
    <citation type="journal article" date="2014" name="Virology">
        <title>Genome of brown tide virus (AaV), the little giant of the Megaviridae, elucidates NCLDV genome expansion and host-virus coevolution.</title>
        <authorList>
            <person name="Moniruzzaman M."/>
            <person name="LeCleir G.R."/>
            <person name="Brown C.M."/>
            <person name="Gobler C.J."/>
            <person name="Bidle K.D."/>
            <person name="Wilson W.H."/>
            <person name="Wilhelm S.W."/>
        </authorList>
    </citation>
    <scope>NUCLEOTIDE SEQUENCE [LARGE SCALE GENOMIC DNA]</scope>
    <source>
        <strain evidence="1">BtV-01</strain>
    </source>
</reference>
<sequence length="227" mass="26885">MICDLKNQKNLKKCLTKSTQFNKEFILMQNSKPYLIQLDNITIKKVDNEKNWFTFDYNETNFNNLMKKLKIKDRTYFAFLNNKCETYNLNKNITKIKIEKTDILDVIALIKIKEQLVIDTIKTSIKFEIFQLKKHVVELEEIQEIQETKNNLPKKYERMIKMGIPLEAVHQKMTMDKMNKQPKVALLNSICLKKTVINKKKPSKSSKHFEVSEEQIKNILKNLKPIA</sequence>
<protein>
    <submittedName>
        <fullName evidence="1">Uncharacterized protein</fullName>
    </submittedName>
</protein>
<organism evidence="1 2">
    <name type="scientific">Aureococcus anophagefferens virus</name>
    <dbReference type="NCBI Taxonomy" id="1474867"/>
    <lineage>
        <taxon>Viruses</taxon>
        <taxon>Varidnaviria</taxon>
        <taxon>Bamfordvirae</taxon>
        <taxon>Nucleocytoviricota</taxon>
        <taxon>Megaviricetes</taxon>
        <taxon>Imitervirales</taxon>
        <taxon>Schizomimiviridae</taxon>
        <taxon>Kratosvirus</taxon>
        <taxon>Kratosvirus quantuckense</taxon>
    </lineage>
</organism>
<dbReference type="RefSeq" id="YP_009052197.1">
    <property type="nucleotide sequence ID" value="NC_024697.1"/>
</dbReference>
<dbReference type="EMBL" id="KJ645900">
    <property type="protein sequence ID" value="AII17073.1"/>
    <property type="molecule type" value="Genomic_DNA"/>
</dbReference>
<proteinExistence type="predicted"/>
<name>A0A076FME1_9VIRU</name>
<keyword evidence="2" id="KW-1185">Reference proteome</keyword>
<accession>A0A076FME1</accession>
<dbReference type="KEGG" id="vg:20041595"/>
<evidence type="ECO:0000313" key="2">
    <source>
        <dbReference type="Proteomes" id="UP000028667"/>
    </source>
</evidence>
<gene>
    <name evidence="1" type="ORF">AaV_121</name>
</gene>
<evidence type="ECO:0000313" key="1">
    <source>
        <dbReference type="EMBL" id="AII17073.1"/>
    </source>
</evidence>
<dbReference type="GeneID" id="20041595"/>